<dbReference type="PANTHER" id="PTHR33446">
    <property type="entry name" value="PROTEIN TONB-RELATED"/>
    <property type="match status" value="1"/>
</dbReference>
<proteinExistence type="inferred from homology"/>
<evidence type="ECO:0000256" key="9">
    <source>
        <dbReference type="ARBA" id="ARBA00023136"/>
    </source>
</evidence>
<dbReference type="SUPFAM" id="SSF74653">
    <property type="entry name" value="TolA/TonB C-terminal domain"/>
    <property type="match status" value="1"/>
</dbReference>
<keyword evidence="7" id="KW-0653">Protein transport</keyword>
<evidence type="ECO:0000256" key="1">
    <source>
        <dbReference type="ARBA" id="ARBA00004383"/>
    </source>
</evidence>
<keyword evidence="10" id="KW-0732">Signal</keyword>
<feature type="chain" id="PRO_5031141166" evidence="10">
    <location>
        <begin position="20"/>
        <end position="123"/>
    </location>
</feature>
<evidence type="ECO:0000313" key="13">
    <source>
        <dbReference type="Proteomes" id="UP000565521"/>
    </source>
</evidence>
<dbReference type="InterPro" id="IPR006260">
    <property type="entry name" value="TonB/TolA_C"/>
</dbReference>
<dbReference type="EMBL" id="JABKAU010000033">
    <property type="protein sequence ID" value="NVO32606.1"/>
    <property type="molecule type" value="Genomic_DNA"/>
</dbReference>
<keyword evidence="13" id="KW-1185">Reference proteome</keyword>
<comment type="caution">
    <text evidence="12">The sequence shown here is derived from an EMBL/GenBank/DDBJ whole genome shotgun (WGS) entry which is preliminary data.</text>
</comment>
<evidence type="ECO:0000256" key="7">
    <source>
        <dbReference type="ARBA" id="ARBA00022927"/>
    </source>
</evidence>
<evidence type="ECO:0000256" key="6">
    <source>
        <dbReference type="ARBA" id="ARBA00022692"/>
    </source>
</evidence>
<keyword evidence="4" id="KW-1003">Cell membrane</keyword>
<dbReference type="Proteomes" id="UP000565521">
    <property type="component" value="Unassembled WGS sequence"/>
</dbReference>
<dbReference type="Gene3D" id="3.30.1150.10">
    <property type="match status" value="1"/>
</dbReference>
<dbReference type="PANTHER" id="PTHR33446:SF2">
    <property type="entry name" value="PROTEIN TONB"/>
    <property type="match status" value="1"/>
</dbReference>
<dbReference type="InterPro" id="IPR037682">
    <property type="entry name" value="TonB_C"/>
</dbReference>
<comment type="similarity">
    <text evidence="2">Belongs to the TonB family.</text>
</comment>
<feature type="domain" description="TonB C-terminal" evidence="11">
    <location>
        <begin position="44"/>
        <end position="110"/>
    </location>
</feature>
<organism evidence="12 13">
    <name type="scientific">Hymenobacter lapidiphilus</name>
    <dbReference type="NCBI Taxonomy" id="2608003"/>
    <lineage>
        <taxon>Bacteria</taxon>
        <taxon>Pseudomonadati</taxon>
        <taxon>Bacteroidota</taxon>
        <taxon>Cytophagia</taxon>
        <taxon>Cytophagales</taxon>
        <taxon>Hymenobacteraceae</taxon>
        <taxon>Hymenobacter</taxon>
    </lineage>
</organism>
<protein>
    <submittedName>
        <fullName evidence="12">TonB family protein</fullName>
    </submittedName>
</protein>
<comment type="subcellular location">
    <subcellularLocation>
        <location evidence="1">Cell inner membrane</location>
        <topology evidence="1">Single-pass membrane protein</topology>
        <orientation evidence="1">Periplasmic side</orientation>
    </subcellularLocation>
</comment>
<keyword evidence="3" id="KW-0813">Transport</keyword>
<dbReference type="GO" id="GO:0098797">
    <property type="term" value="C:plasma membrane protein complex"/>
    <property type="evidence" value="ECO:0007669"/>
    <property type="project" value="TreeGrafter"/>
</dbReference>
<evidence type="ECO:0000256" key="2">
    <source>
        <dbReference type="ARBA" id="ARBA00006555"/>
    </source>
</evidence>
<dbReference type="AlphaFoldDB" id="A0A7Y7PRB7"/>
<gene>
    <name evidence="12" type="ORF">HW554_15425</name>
</gene>
<reference evidence="12 13" key="1">
    <citation type="submission" date="2020-05" db="EMBL/GenBank/DDBJ databases">
        <title>Hymenobacter terrestris sp. nov. and Hymenobacter lapidiphilus sp. nov., isolated from regoliths in Antarctica.</title>
        <authorList>
            <person name="Sedlacek I."/>
            <person name="Pantucek R."/>
            <person name="Zeman M."/>
            <person name="Holochova P."/>
            <person name="Kralova S."/>
            <person name="Stankova E."/>
            <person name="Sedo O."/>
            <person name="Micenkova L."/>
            <person name="Svec P."/>
            <person name="Gupta V."/>
            <person name="Sood U."/>
            <person name="Korpole U.S."/>
            <person name="Lal R."/>
        </authorList>
    </citation>
    <scope>NUCLEOTIDE SEQUENCE [LARGE SCALE GENOMIC DNA]</scope>
    <source>
        <strain evidence="12 13">P5342</strain>
    </source>
</reference>
<evidence type="ECO:0000313" key="12">
    <source>
        <dbReference type="EMBL" id="NVO32606.1"/>
    </source>
</evidence>
<keyword evidence="8" id="KW-1133">Transmembrane helix</keyword>
<evidence type="ECO:0000256" key="4">
    <source>
        <dbReference type="ARBA" id="ARBA00022475"/>
    </source>
</evidence>
<name>A0A7Y7PRB7_9BACT</name>
<dbReference type="InterPro" id="IPR051045">
    <property type="entry name" value="TonB-dependent_transducer"/>
</dbReference>
<evidence type="ECO:0000256" key="3">
    <source>
        <dbReference type="ARBA" id="ARBA00022448"/>
    </source>
</evidence>
<keyword evidence="5" id="KW-0997">Cell inner membrane</keyword>
<keyword evidence="9" id="KW-0472">Membrane</keyword>
<dbReference type="GO" id="GO:0015031">
    <property type="term" value="P:protein transport"/>
    <property type="evidence" value="ECO:0007669"/>
    <property type="project" value="UniProtKB-KW"/>
</dbReference>
<dbReference type="GO" id="GO:0055085">
    <property type="term" value="P:transmembrane transport"/>
    <property type="evidence" value="ECO:0007669"/>
    <property type="project" value="InterPro"/>
</dbReference>
<keyword evidence="6" id="KW-0812">Transmembrane</keyword>
<feature type="signal peptide" evidence="10">
    <location>
        <begin position="1"/>
        <end position="19"/>
    </location>
</feature>
<dbReference type="Pfam" id="PF03544">
    <property type="entry name" value="TonB_C"/>
    <property type="match status" value="1"/>
</dbReference>
<sequence>MHKTLLLSLLLLVNFRATAQAHNNELPFADYLHQNIRWPDSLPRSISGRVLVQFEVDKRGEIRNPAIVQSLHPLADAEALRLVKLLRGYFTPGRRNGRPVSTFFTMPLSFIGPDNDSTKIQGK</sequence>
<evidence type="ECO:0000256" key="10">
    <source>
        <dbReference type="SAM" id="SignalP"/>
    </source>
</evidence>
<dbReference type="GO" id="GO:0031992">
    <property type="term" value="F:energy transducer activity"/>
    <property type="evidence" value="ECO:0007669"/>
    <property type="project" value="TreeGrafter"/>
</dbReference>
<evidence type="ECO:0000256" key="5">
    <source>
        <dbReference type="ARBA" id="ARBA00022519"/>
    </source>
</evidence>
<dbReference type="RefSeq" id="WP_176909478.1">
    <property type="nucleotide sequence ID" value="NZ_JABKAU010000033.1"/>
</dbReference>
<accession>A0A7Y7PRB7</accession>
<dbReference type="NCBIfam" id="TIGR01352">
    <property type="entry name" value="tonB_Cterm"/>
    <property type="match status" value="1"/>
</dbReference>
<evidence type="ECO:0000259" key="11">
    <source>
        <dbReference type="Pfam" id="PF03544"/>
    </source>
</evidence>
<evidence type="ECO:0000256" key="8">
    <source>
        <dbReference type="ARBA" id="ARBA00022989"/>
    </source>
</evidence>